<keyword evidence="1" id="KW-1133">Transmembrane helix</keyword>
<evidence type="ECO:0000313" key="3">
    <source>
        <dbReference type="Proteomes" id="UP001314903"/>
    </source>
</evidence>
<proteinExistence type="predicted"/>
<organism evidence="2 3">
    <name type="scientific">Acetoanaerobium pronyense</name>
    <dbReference type="NCBI Taxonomy" id="1482736"/>
    <lineage>
        <taxon>Bacteria</taxon>
        <taxon>Bacillati</taxon>
        <taxon>Bacillota</taxon>
        <taxon>Clostridia</taxon>
        <taxon>Peptostreptococcales</taxon>
        <taxon>Filifactoraceae</taxon>
        <taxon>Acetoanaerobium</taxon>
    </lineage>
</organism>
<feature type="transmembrane region" description="Helical" evidence="1">
    <location>
        <begin position="36"/>
        <end position="58"/>
    </location>
</feature>
<reference evidence="2 3" key="1">
    <citation type="submission" date="2021-03" db="EMBL/GenBank/DDBJ databases">
        <title>Genomic Encyclopedia of Type Strains, Phase IV (KMG-IV): sequencing the most valuable type-strain genomes for metagenomic binning, comparative biology and taxonomic classification.</title>
        <authorList>
            <person name="Goeker M."/>
        </authorList>
    </citation>
    <scope>NUCLEOTIDE SEQUENCE [LARGE SCALE GENOMIC DNA]</scope>
    <source>
        <strain evidence="2 3">DSM 27512</strain>
    </source>
</reference>
<comment type="caution">
    <text evidence="2">The sequence shown here is derived from an EMBL/GenBank/DDBJ whole genome shotgun (WGS) entry which is preliminary data.</text>
</comment>
<evidence type="ECO:0000313" key="2">
    <source>
        <dbReference type="EMBL" id="MBP2026514.1"/>
    </source>
</evidence>
<evidence type="ECO:0000256" key="1">
    <source>
        <dbReference type="SAM" id="Phobius"/>
    </source>
</evidence>
<feature type="transmembrane region" description="Helical" evidence="1">
    <location>
        <begin position="424"/>
        <end position="449"/>
    </location>
</feature>
<keyword evidence="3" id="KW-1185">Reference proteome</keyword>
<feature type="transmembrane region" description="Helical" evidence="1">
    <location>
        <begin position="174"/>
        <end position="196"/>
    </location>
</feature>
<sequence>MNIFNEKLREVFLSVLPVTLIVILLSFTAVPIGSSLIFRFIIGAVIITFGLTLFLLGVDLGVTPLGEILGEEITKRNKLWIVIAGALILGFFISFAEPGLLILANQIDTITLGSISSNTIMIVVSVGIAGMMVLGFLRILFDLPLYIILNVSYFFVLILGFFTSEEFLAIAFDASGSTTGVLAVPFILALSLGISLKKKDSKSSEKDSFGLVAIASVGAIASVMILDVFSTADEFSGTLSTDAASQTSIIGTFIREIRPAFSDSLIAFLPLIVIYIITFFVSKSIGKRKNRRMIVGFAYSFIGLVLFFIGVNGGFMEVGTFIGSYLVEQERYIFLIGIGFVLGVVTILAEPAVYVLTHQIEEVTAGYVKRRSVLIALASGVGLAVALSMVRILTSDIRLWHYLLPGYIIATGLTFFAPKLFVGIAFDAGGVATGPMTATFILAFTHGAANSYWQADLLMDGFGMIAMVAMMPIITLQILGLVFKVKNTKNIRKETQSS</sequence>
<protein>
    <submittedName>
        <fullName evidence="2">MFS family permease</fullName>
    </submittedName>
</protein>
<dbReference type="Pfam" id="PF07556">
    <property type="entry name" value="DUF1538"/>
    <property type="match status" value="2"/>
</dbReference>
<feature type="transmembrane region" description="Helical" evidence="1">
    <location>
        <begin position="208"/>
        <end position="229"/>
    </location>
</feature>
<dbReference type="InterPro" id="IPR011435">
    <property type="entry name" value="UmpAB"/>
</dbReference>
<dbReference type="EMBL" id="JAGGLI010000002">
    <property type="protein sequence ID" value="MBP2026514.1"/>
    <property type="molecule type" value="Genomic_DNA"/>
</dbReference>
<feature type="transmembrane region" description="Helical" evidence="1">
    <location>
        <begin position="143"/>
        <end position="162"/>
    </location>
</feature>
<feature type="transmembrane region" description="Helical" evidence="1">
    <location>
        <begin position="332"/>
        <end position="353"/>
    </location>
</feature>
<feature type="transmembrane region" description="Helical" evidence="1">
    <location>
        <begin position="373"/>
        <end position="393"/>
    </location>
</feature>
<gene>
    <name evidence="2" type="ORF">J2Z35_000303</name>
</gene>
<feature type="transmembrane region" description="Helical" evidence="1">
    <location>
        <begin position="115"/>
        <end position="136"/>
    </location>
</feature>
<dbReference type="RefSeq" id="WP_209658651.1">
    <property type="nucleotide sequence ID" value="NZ_JAGGLI010000002.1"/>
</dbReference>
<keyword evidence="1" id="KW-0812">Transmembrane</keyword>
<feature type="transmembrane region" description="Helical" evidence="1">
    <location>
        <begin position="79"/>
        <end position="103"/>
    </location>
</feature>
<feature type="transmembrane region" description="Helical" evidence="1">
    <location>
        <begin position="461"/>
        <end position="483"/>
    </location>
</feature>
<feature type="transmembrane region" description="Helical" evidence="1">
    <location>
        <begin position="294"/>
        <end position="312"/>
    </location>
</feature>
<name>A0ABS4KFH9_9FIRM</name>
<feature type="transmembrane region" description="Helical" evidence="1">
    <location>
        <begin position="12"/>
        <end position="30"/>
    </location>
</feature>
<dbReference type="Proteomes" id="UP001314903">
    <property type="component" value="Unassembled WGS sequence"/>
</dbReference>
<accession>A0ABS4KFH9</accession>
<feature type="transmembrane region" description="Helical" evidence="1">
    <location>
        <begin position="399"/>
        <end position="417"/>
    </location>
</feature>
<feature type="transmembrane region" description="Helical" evidence="1">
    <location>
        <begin position="265"/>
        <end position="282"/>
    </location>
</feature>
<keyword evidence="1" id="KW-0472">Membrane</keyword>